<sequence>LEAHRKMNKVDTARKKRELAIAHDPIIQKKLEILKRLQDKQKEQAASSSSTS</sequence>
<proteinExistence type="predicted"/>
<name>A0A8S3ETI2_9BILA</name>
<accession>A0A8S3ETI2</accession>
<comment type="caution">
    <text evidence="1">The sequence shown here is derived from an EMBL/GenBank/DDBJ whole genome shotgun (WGS) entry which is preliminary data.</text>
</comment>
<protein>
    <submittedName>
        <fullName evidence="1">Uncharacterized protein</fullName>
    </submittedName>
</protein>
<feature type="non-terminal residue" evidence="1">
    <location>
        <position position="1"/>
    </location>
</feature>
<gene>
    <name evidence="1" type="ORF">BYL167_LOCUS62395</name>
    <name evidence="2" type="ORF">GIL414_LOCUS73988</name>
</gene>
<reference evidence="1" key="1">
    <citation type="submission" date="2021-02" db="EMBL/GenBank/DDBJ databases">
        <authorList>
            <person name="Nowell W R."/>
        </authorList>
    </citation>
    <scope>NUCLEOTIDE SEQUENCE</scope>
</reference>
<dbReference type="Proteomes" id="UP000681720">
    <property type="component" value="Unassembled WGS sequence"/>
</dbReference>
<dbReference type="Proteomes" id="UP000681967">
    <property type="component" value="Unassembled WGS sequence"/>
</dbReference>
<evidence type="ECO:0000313" key="1">
    <source>
        <dbReference type="EMBL" id="CAF5084893.1"/>
    </source>
</evidence>
<dbReference type="AlphaFoldDB" id="A0A8S3ETI2"/>
<evidence type="ECO:0000313" key="2">
    <source>
        <dbReference type="EMBL" id="CAF5193766.1"/>
    </source>
</evidence>
<organism evidence="1 3">
    <name type="scientific">Rotaria magnacalcarata</name>
    <dbReference type="NCBI Taxonomy" id="392030"/>
    <lineage>
        <taxon>Eukaryota</taxon>
        <taxon>Metazoa</taxon>
        <taxon>Spiralia</taxon>
        <taxon>Gnathifera</taxon>
        <taxon>Rotifera</taxon>
        <taxon>Eurotatoria</taxon>
        <taxon>Bdelloidea</taxon>
        <taxon>Philodinida</taxon>
        <taxon>Philodinidae</taxon>
        <taxon>Rotaria</taxon>
    </lineage>
</organism>
<evidence type="ECO:0000313" key="3">
    <source>
        <dbReference type="Proteomes" id="UP000681967"/>
    </source>
</evidence>
<dbReference type="EMBL" id="CAJOBJ010339859">
    <property type="protein sequence ID" value="CAF5193766.1"/>
    <property type="molecule type" value="Genomic_DNA"/>
</dbReference>
<dbReference type="EMBL" id="CAJOBH010234548">
    <property type="protein sequence ID" value="CAF5084893.1"/>
    <property type="molecule type" value="Genomic_DNA"/>
</dbReference>